<sequence length="88" mass="10477">MDNQKHMVGVLVCLDISHATFWKQRKQRERIYKIHDLDFNEDWHRIKMTPTTVEVKCFFHEWLPETSYSAGLGLDTIPGNIFTVLRQD</sequence>
<evidence type="ECO:0000313" key="1">
    <source>
        <dbReference type="EMBL" id="EPS32929.1"/>
    </source>
</evidence>
<dbReference type="Proteomes" id="UP000019376">
    <property type="component" value="Unassembled WGS sequence"/>
</dbReference>
<dbReference type="EMBL" id="KB644414">
    <property type="protein sequence ID" value="EPS32929.1"/>
    <property type="molecule type" value="Genomic_DNA"/>
</dbReference>
<reference evidence="1 2" key="1">
    <citation type="journal article" date="2013" name="PLoS ONE">
        <title>Genomic and secretomic analyses reveal unique features of the lignocellulolytic enzyme system of Penicillium decumbens.</title>
        <authorList>
            <person name="Liu G."/>
            <person name="Zhang L."/>
            <person name="Wei X."/>
            <person name="Zou G."/>
            <person name="Qin Y."/>
            <person name="Ma L."/>
            <person name="Li J."/>
            <person name="Zheng H."/>
            <person name="Wang S."/>
            <person name="Wang C."/>
            <person name="Xun L."/>
            <person name="Zhao G.-P."/>
            <person name="Zhou Z."/>
            <person name="Qu Y."/>
        </authorList>
    </citation>
    <scope>NUCLEOTIDE SEQUENCE [LARGE SCALE GENOMIC DNA]</scope>
    <source>
        <strain evidence="2">114-2 / CGMCC 5302</strain>
    </source>
</reference>
<dbReference type="HOGENOM" id="CLU_2469817_0_0_1"/>
<protein>
    <submittedName>
        <fullName evidence="1">Uncharacterized protein</fullName>
    </submittedName>
</protein>
<evidence type="ECO:0000313" key="2">
    <source>
        <dbReference type="Proteomes" id="UP000019376"/>
    </source>
</evidence>
<name>S7ZR96_PENO1</name>
<keyword evidence="2" id="KW-1185">Reference proteome</keyword>
<organism evidence="1 2">
    <name type="scientific">Penicillium oxalicum (strain 114-2 / CGMCC 5302)</name>
    <name type="common">Penicillium decumbens</name>
    <dbReference type="NCBI Taxonomy" id="933388"/>
    <lineage>
        <taxon>Eukaryota</taxon>
        <taxon>Fungi</taxon>
        <taxon>Dikarya</taxon>
        <taxon>Ascomycota</taxon>
        <taxon>Pezizomycotina</taxon>
        <taxon>Eurotiomycetes</taxon>
        <taxon>Eurotiomycetidae</taxon>
        <taxon>Eurotiales</taxon>
        <taxon>Aspergillaceae</taxon>
        <taxon>Penicillium</taxon>
    </lineage>
</organism>
<gene>
    <name evidence="1" type="ORF">PDE_07890</name>
</gene>
<accession>S7ZR96</accession>
<dbReference type="AlphaFoldDB" id="S7ZR96"/>
<proteinExistence type="predicted"/>